<organism evidence="1 2">
    <name type="scientific">Kluyveromyces lactis (strain ATCC 8585 / CBS 2359 / DSM 70799 / NBRC 1267 / NRRL Y-1140 / WM37)</name>
    <name type="common">Yeast</name>
    <name type="synonym">Candida sphaerica</name>
    <dbReference type="NCBI Taxonomy" id="284590"/>
    <lineage>
        <taxon>Eukaryota</taxon>
        <taxon>Fungi</taxon>
        <taxon>Dikarya</taxon>
        <taxon>Ascomycota</taxon>
        <taxon>Saccharomycotina</taxon>
        <taxon>Saccharomycetes</taxon>
        <taxon>Saccharomycetales</taxon>
        <taxon>Saccharomycetaceae</taxon>
        <taxon>Kluyveromyces</taxon>
    </lineage>
</organism>
<dbReference type="KEGG" id="kla:KLLA0_B10428g"/>
<evidence type="ECO:0000313" key="2">
    <source>
        <dbReference type="Proteomes" id="UP000000598"/>
    </source>
</evidence>
<sequence>MCTLGLLKMRRPKGRLIHWDQEAQPNQIQHKYGPRDVSHYQKCVSIKRISRYYPGPFYDSQLCVTHFHLSLSLSVSLVHREKEKRGPKSIKLPGHNRPIDSESFLSMKLVSYHVIGLMHRRLWEKSPPGKNSVGKKVVILVEKKLRLWETRWTDYFSGVPS</sequence>
<gene>
    <name evidence="1" type="ORF">KLLA0_B10428g</name>
</gene>
<proteinExistence type="predicted"/>
<dbReference type="RefSeq" id="XP_451994.1">
    <property type="nucleotide sequence ID" value="XM_451994.1"/>
</dbReference>
<evidence type="ECO:0000313" key="1">
    <source>
        <dbReference type="EMBL" id="CAH02387.1"/>
    </source>
</evidence>
<dbReference type="HOGENOM" id="CLU_1643964_0_0_1"/>
<reference evidence="1 2" key="1">
    <citation type="journal article" date="2004" name="Nature">
        <title>Genome evolution in yeasts.</title>
        <authorList>
            <consortium name="Genolevures"/>
            <person name="Dujon B."/>
            <person name="Sherman D."/>
            <person name="Fischer G."/>
            <person name="Durrens P."/>
            <person name="Casaregola S."/>
            <person name="Lafontaine I."/>
            <person name="de Montigny J."/>
            <person name="Marck C."/>
            <person name="Neuveglise C."/>
            <person name="Talla E."/>
            <person name="Goffard N."/>
            <person name="Frangeul L."/>
            <person name="Aigle M."/>
            <person name="Anthouard V."/>
            <person name="Babour A."/>
            <person name="Barbe V."/>
            <person name="Barnay S."/>
            <person name="Blanchin S."/>
            <person name="Beckerich J.M."/>
            <person name="Beyne E."/>
            <person name="Bleykasten C."/>
            <person name="Boisrame A."/>
            <person name="Boyer J."/>
            <person name="Cattolico L."/>
            <person name="Confanioleri F."/>
            <person name="de Daruvar A."/>
            <person name="Despons L."/>
            <person name="Fabre E."/>
            <person name="Fairhead C."/>
            <person name="Ferry-Dumazet H."/>
            <person name="Groppi A."/>
            <person name="Hantraye F."/>
            <person name="Hennequin C."/>
            <person name="Jauniaux N."/>
            <person name="Joyet P."/>
            <person name="Kachouri R."/>
            <person name="Kerrest A."/>
            <person name="Koszul R."/>
            <person name="Lemaire M."/>
            <person name="Lesur I."/>
            <person name="Ma L."/>
            <person name="Muller H."/>
            <person name="Nicaud J.M."/>
            <person name="Nikolski M."/>
            <person name="Oztas S."/>
            <person name="Ozier-Kalogeropoulos O."/>
            <person name="Pellenz S."/>
            <person name="Potier S."/>
            <person name="Richard G.F."/>
            <person name="Straub M.L."/>
            <person name="Suleau A."/>
            <person name="Swennene D."/>
            <person name="Tekaia F."/>
            <person name="Wesolowski-Louvel M."/>
            <person name="Westhof E."/>
            <person name="Wirth B."/>
            <person name="Zeniou-Meyer M."/>
            <person name="Zivanovic I."/>
            <person name="Bolotin-Fukuhara M."/>
            <person name="Thierry A."/>
            <person name="Bouchier C."/>
            <person name="Caudron B."/>
            <person name="Scarpelli C."/>
            <person name="Gaillardin C."/>
            <person name="Weissenbach J."/>
            <person name="Wincker P."/>
            <person name="Souciet J.L."/>
        </authorList>
    </citation>
    <scope>NUCLEOTIDE SEQUENCE [LARGE SCALE GENOMIC DNA]</scope>
    <source>
        <strain evidence="2">ATCC 8585 / CBS 2359 / DSM 70799 / NBRC 1267 / NRRL Y-1140 / WM37</strain>
    </source>
</reference>
<dbReference type="Proteomes" id="UP000000598">
    <property type="component" value="Chromosome B"/>
</dbReference>
<protein>
    <submittedName>
        <fullName evidence="1">KLLA0B10428p</fullName>
    </submittedName>
</protein>
<dbReference type="InParanoid" id="Q6CVP5"/>
<dbReference type="PaxDb" id="284590-Q6CVP5"/>
<keyword evidence="2" id="KW-1185">Reference proteome</keyword>
<name>Q6CVP5_KLULA</name>
<dbReference type="AlphaFoldDB" id="Q6CVP5"/>
<dbReference type="EMBL" id="CR382122">
    <property type="protein sequence ID" value="CAH02387.1"/>
    <property type="molecule type" value="Genomic_DNA"/>
</dbReference>
<dbReference type="GeneID" id="2896892"/>
<accession>Q6CVP5</accession>